<evidence type="ECO:0000256" key="1">
    <source>
        <dbReference type="SAM" id="MobiDB-lite"/>
    </source>
</evidence>
<dbReference type="EMBL" id="GG685125">
    <property type="protein sequence ID" value="EER00371.1"/>
    <property type="molecule type" value="Genomic_DNA"/>
</dbReference>
<keyword evidence="2" id="KW-0472">Membrane</keyword>
<gene>
    <name evidence="3" type="ORF">Pmar_PMAR012056</name>
</gene>
<dbReference type="AlphaFoldDB" id="C5LSC1"/>
<evidence type="ECO:0000313" key="4">
    <source>
        <dbReference type="Proteomes" id="UP000007800"/>
    </source>
</evidence>
<accession>C5LSC1</accession>
<reference evidence="3 4" key="1">
    <citation type="submission" date="2008-07" db="EMBL/GenBank/DDBJ databases">
        <authorList>
            <person name="El-Sayed N."/>
            <person name="Caler E."/>
            <person name="Inman J."/>
            <person name="Amedeo P."/>
            <person name="Hass B."/>
            <person name="Wortman J."/>
        </authorList>
    </citation>
    <scope>NUCLEOTIDE SEQUENCE [LARGE SCALE GENOMIC DNA]</scope>
    <source>
        <strain evidence="4">ATCC 50983 / TXsc</strain>
    </source>
</reference>
<feature type="transmembrane region" description="Helical" evidence="2">
    <location>
        <begin position="52"/>
        <end position="73"/>
    </location>
</feature>
<dbReference type="RefSeq" id="XP_002767653.1">
    <property type="nucleotide sequence ID" value="XM_002767607.1"/>
</dbReference>
<protein>
    <submittedName>
        <fullName evidence="3">Uncharacterized protein</fullName>
    </submittedName>
</protein>
<dbReference type="GeneID" id="9050130"/>
<feature type="region of interest" description="Disordered" evidence="1">
    <location>
        <begin position="1"/>
        <end position="21"/>
    </location>
</feature>
<evidence type="ECO:0000313" key="3">
    <source>
        <dbReference type="EMBL" id="EER00371.1"/>
    </source>
</evidence>
<evidence type="ECO:0000256" key="2">
    <source>
        <dbReference type="SAM" id="Phobius"/>
    </source>
</evidence>
<keyword evidence="2" id="KW-0812">Transmembrane</keyword>
<keyword evidence="2" id="KW-1133">Transmembrane helix</keyword>
<sequence length="156" mass="17287">MSSADAAHISGGIEPSIDGHRSNIDRVHHHKRYPRYTSSGLLMRRNGLKWPWHRYQCATVFLWSFDIAWFAAFQLQMLEPLAVEIVLSILFYISALTMAIMGLIAMYIDPADSCIFDENIAETSPNGGSLYCSVPGLSIAEYAINAFVISTIIASG</sequence>
<proteinExistence type="predicted"/>
<name>C5LSC1_PERM5</name>
<keyword evidence="4" id="KW-1185">Reference proteome</keyword>
<feature type="transmembrane region" description="Helical" evidence="2">
    <location>
        <begin position="85"/>
        <end position="108"/>
    </location>
</feature>
<dbReference type="InParanoid" id="C5LSC1"/>
<organism evidence="4">
    <name type="scientific">Perkinsus marinus (strain ATCC 50983 / TXsc)</name>
    <dbReference type="NCBI Taxonomy" id="423536"/>
    <lineage>
        <taxon>Eukaryota</taxon>
        <taxon>Sar</taxon>
        <taxon>Alveolata</taxon>
        <taxon>Perkinsozoa</taxon>
        <taxon>Perkinsea</taxon>
        <taxon>Perkinsida</taxon>
        <taxon>Perkinsidae</taxon>
        <taxon>Perkinsus</taxon>
    </lineage>
</organism>
<dbReference type="Proteomes" id="UP000007800">
    <property type="component" value="Unassembled WGS sequence"/>
</dbReference>